<dbReference type="PROSITE" id="PS01109">
    <property type="entry name" value="RIBOSOMAL_L10"/>
    <property type="match status" value="1"/>
</dbReference>
<dbReference type="RefSeq" id="WP_076399496.1">
    <property type="nucleotide sequence ID" value="NZ_FTOA01000002.1"/>
</dbReference>
<keyword evidence="8" id="KW-1185">Reference proteome</keyword>
<dbReference type="AlphaFoldDB" id="A0A1N7KA12"/>
<dbReference type="GO" id="GO:0006412">
    <property type="term" value="P:translation"/>
    <property type="evidence" value="ECO:0007669"/>
    <property type="project" value="UniProtKB-UniRule"/>
</dbReference>
<accession>A0A1N7KA12</accession>
<dbReference type="Gene3D" id="6.10.250.290">
    <property type="match status" value="1"/>
</dbReference>
<keyword evidence="6" id="KW-0694">RNA-binding</keyword>
<dbReference type="InterPro" id="IPR001790">
    <property type="entry name" value="Ribosomal_uL10"/>
</dbReference>
<dbReference type="OrthoDB" id="9791972at2"/>
<proteinExistence type="inferred from homology"/>
<evidence type="ECO:0000256" key="3">
    <source>
        <dbReference type="ARBA" id="ARBA00022980"/>
    </source>
</evidence>
<keyword evidence="4 6" id="KW-0687">Ribonucleoprotein</keyword>
<keyword evidence="3 6" id="KW-0689">Ribosomal protein</keyword>
<evidence type="ECO:0000313" key="8">
    <source>
        <dbReference type="Proteomes" id="UP000185678"/>
    </source>
</evidence>
<name>A0A1N7KA12_9PROT</name>
<evidence type="ECO:0000256" key="5">
    <source>
        <dbReference type="ARBA" id="ARBA00035202"/>
    </source>
</evidence>
<dbReference type="GO" id="GO:0015934">
    <property type="term" value="C:large ribosomal subunit"/>
    <property type="evidence" value="ECO:0007669"/>
    <property type="project" value="InterPro"/>
</dbReference>
<dbReference type="InterPro" id="IPR002363">
    <property type="entry name" value="Ribosomal_uL10_CS_bac"/>
</dbReference>
<evidence type="ECO:0000256" key="4">
    <source>
        <dbReference type="ARBA" id="ARBA00023274"/>
    </source>
</evidence>
<dbReference type="Gene3D" id="3.30.70.1730">
    <property type="match status" value="1"/>
</dbReference>
<dbReference type="InterPro" id="IPR043141">
    <property type="entry name" value="Ribosomal_uL10-like_sf"/>
</dbReference>
<dbReference type="CDD" id="cd05797">
    <property type="entry name" value="Ribosomal_L10"/>
    <property type="match status" value="1"/>
</dbReference>
<gene>
    <name evidence="6" type="primary">rplJ</name>
    <name evidence="7" type="ORF">SAMN05421779_102670</name>
</gene>
<dbReference type="GO" id="GO:0070180">
    <property type="term" value="F:large ribosomal subunit rRNA binding"/>
    <property type="evidence" value="ECO:0007669"/>
    <property type="project" value="UniProtKB-UniRule"/>
</dbReference>
<reference evidence="7 8" key="1">
    <citation type="submission" date="2017-01" db="EMBL/GenBank/DDBJ databases">
        <authorList>
            <person name="Mah S.A."/>
            <person name="Swanson W.J."/>
            <person name="Moy G.W."/>
            <person name="Vacquier V.D."/>
        </authorList>
    </citation>
    <scope>NUCLEOTIDE SEQUENCE [LARGE SCALE GENOMIC DNA]</scope>
    <source>
        <strain evidence="7 8">DSM 11589</strain>
    </source>
</reference>
<dbReference type="PANTHER" id="PTHR11560">
    <property type="entry name" value="39S RIBOSOMAL PROTEIN L10, MITOCHONDRIAL"/>
    <property type="match status" value="1"/>
</dbReference>
<dbReference type="Pfam" id="PF00466">
    <property type="entry name" value="Ribosomal_L10"/>
    <property type="match status" value="1"/>
</dbReference>
<dbReference type="EMBL" id="FTOA01000002">
    <property type="protein sequence ID" value="SIS58379.1"/>
    <property type="molecule type" value="Genomic_DNA"/>
</dbReference>
<sequence>MNRDQKQEFVADLHQTLGDVQTVVVAHYKGLTVADLNTLRAKMAEVGASFRVTKNRLTRLALEGTSFEGLSELFTGPTGIAISSDPVAAAKAAVDFAKGNDKFVILGGAMNETVLDVNGVKSLASMPSLDELRAQLVGLISTPATRIAGVLQAPGGQVARVLSAYASKSEEAA</sequence>
<comment type="subunit">
    <text evidence="6">Part of the ribosomal stalk of the 50S ribosomal subunit. The N-terminus interacts with L11 and the large rRNA to form the base of the stalk. The C-terminus forms an elongated spine to which L12 dimers bind in a sequential fashion forming a multimeric L10(L12)X complex.</text>
</comment>
<dbReference type="NCBIfam" id="NF000955">
    <property type="entry name" value="PRK00099.1-1"/>
    <property type="match status" value="1"/>
</dbReference>
<comment type="function">
    <text evidence="1 6">Forms part of the ribosomal stalk, playing a central role in the interaction of the ribosome with GTP-bound translation factors.</text>
</comment>
<organism evidence="7 8">
    <name type="scientific">Insolitispirillum peregrinum</name>
    <dbReference type="NCBI Taxonomy" id="80876"/>
    <lineage>
        <taxon>Bacteria</taxon>
        <taxon>Pseudomonadati</taxon>
        <taxon>Pseudomonadota</taxon>
        <taxon>Alphaproteobacteria</taxon>
        <taxon>Rhodospirillales</taxon>
        <taxon>Novispirillaceae</taxon>
        <taxon>Insolitispirillum</taxon>
    </lineage>
</organism>
<comment type="similarity">
    <text evidence="2 6">Belongs to the universal ribosomal protein uL10 family.</text>
</comment>
<dbReference type="SUPFAM" id="SSF160369">
    <property type="entry name" value="Ribosomal protein L10-like"/>
    <property type="match status" value="1"/>
</dbReference>
<dbReference type="InterPro" id="IPR047865">
    <property type="entry name" value="Ribosomal_uL10_bac_type"/>
</dbReference>
<evidence type="ECO:0000256" key="6">
    <source>
        <dbReference type="HAMAP-Rule" id="MF_00362"/>
    </source>
</evidence>
<evidence type="ECO:0000256" key="1">
    <source>
        <dbReference type="ARBA" id="ARBA00002633"/>
    </source>
</evidence>
<evidence type="ECO:0000256" key="2">
    <source>
        <dbReference type="ARBA" id="ARBA00008889"/>
    </source>
</evidence>
<protein>
    <recommendedName>
        <fullName evidence="5 6">Large ribosomal subunit protein uL10</fullName>
    </recommendedName>
</protein>
<dbReference type="GO" id="GO:0003735">
    <property type="term" value="F:structural constituent of ribosome"/>
    <property type="evidence" value="ECO:0007669"/>
    <property type="project" value="InterPro"/>
</dbReference>
<dbReference type="STRING" id="80876.SAMN05421779_102670"/>
<keyword evidence="6" id="KW-0699">rRNA-binding</keyword>
<dbReference type="Proteomes" id="UP000185678">
    <property type="component" value="Unassembled WGS sequence"/>
</dbReference>
<evidence type="ECO:0000313" key="7">
    <source>
        <dbReference type="EMBL" id="SIS58379.1"/>
    </source>
</evidence>
<dbReference type="InterPro" id="IPR022973">
    <property type="entry name" value="Ribosomal_uL10_bac"/>
</dbReference>
<dbReference type="HAMAP" id="MF_00362">
    <property type="entry name" value="Ribosomal_uL10"/>
    <property type="match status" value="1"/>
</dbReference>